<keyword evidence="4 7" id="KW-1133">Transmembrane helix</keyword>
<evidence type="ECO:0000256" key="7">
    <source>
        <dbReference type="SAM" id="Phobius"/>
    </source>
</evidence>
<dbReference type="Pfam" id="PF01130">
    <property type="entry name" value="CD36"/>
    <property type="match status" value="1"/>
</dbReference>
<evidence type="ECO:0000256" key="3">
    <source>
        <dbReference type="ARBA" id="ARBA00022692"/>
    </source>
</evidence>
<evidence type="ECO:0000256" key="1">
    <source>
        <dbReference type="ARBA" id="ARBA00004370"/>
    </source>
</evidence>
<dbReference type="AlphaFoldDB" id="A0A2G9UDU7"/>
<name>A0A2G9UDU7_TELCI</name>
<comment type="similarity">
    <text evidence="2">Belongs to the CD36 family.</text>
</comment>
<sequence>MGTPAAWACPILISSIGLSGCKGGVDCGCCDYLPMCLVPYRTWNTFCQALDLGDGYGNRRILNEGGGNNPWNHVYVTVDRSLWLAHHSKHSNNAFFVYGVVSPAPWGYNSSHATSGNSTLGLTGVKAYSVLRPGAYPLVWLNESFIMDNGTRDDLNSQLFKPKNIIEIICWCAIGVGGFLMILSAVLCIVNMYYFGEKDDDKRE</sequence>
<keyword evidence="3 7" id="KW-0812">Transmembrane</keyword>
<dbReference type="GO" id="GO:0016020">
    <property type="term" value="C:membrane"/>
    <property type="evidence" value="ECO:0007669"/>
    <property type="project" value="UniProtKB-SubCell"/>
</dbReference>
<dbReference type="Proteomes" id="UP000230423">
    <property type="component" value="Unassembled WGS sequence"/>
</dbReference>
<evidence type="ECO:0000256" key="6">
    <source>
        <dbReference type="ARBA" id="ARBA00023180"/>
    </source>
</evidence>
<keyword evidence="5 7" id="KW-0472">Membrane</keyword>
<proteinExistence type="inferred from homology"/>
<keyword evidence="6" id="KW-0325">Glycoprotein</keyword>
<feature type="chain" id="PRO_5013849816" evidence="8">
    <location>
        <begin position="24"/>
        <end position="204"/>
    </location>
</feature>
<comment type="subcellular location">
    <subcellularLocation>
        <location evidence="1">Membrane</location>
    </subcellularLocation>
</comment>
<organism evidence="9 10">
    <name type="scientific">Teladorsagia circumcincta</name>
    <name type="common">Brown stomach worm</name>
    <name type="synonym">Ostertagia circumcincta</name>
    <dbReference type="NCBI Taxonomy" id="45464"/>
    <lineage>
        <taxon>Eukaryota</taxon>
        <taxon>Metazoa</taxon>
        <taxon>Ecdysozoa</taxon>
        <taxon>Nematoda</taxon>
        <taxon>Chromadorea</taxon>
        <taxon>Rhabditida</taxon>
        <taxon>Rhabditina</taxon>
        <taxon>Rhabditomorpha</taxon>
        <taxon>Strongyloidea</taxon>
        <taxon>Trichostrongylidae</taxon>
        <taxon>Teladorsagia</taxon>
    </lineage>
</organism>
<feature type="transmembrane region" description="Helical" evidence="7">
    <location>
        <begin position="168"/>
        <end position="194"/>
    </location>
</feature>
<keyword evidence="10" id="KW-1185">Reference proteome</keyword>
<dbReference type="OrthoDB" id="10024078at2759"/>
<evidence type="ECO:0000256" key="4">
    <source>
        <dbReference type="ARBA" id="ARBA00022989"/>
    </source>
</evidence>
<evidence type="ECO:0000313" key="10">
    <source>
        <dbReference type="Proteomes" id="UP000230423"/>
    </source>
</evidence>
<gene>
    <name evidence="9" type="ORF">TELCIR_09776</name>
</gene>
<evidence type="ECO:0000256" key="5">
    <source>
        <dbReference type="ARBA" id="ARBA00023136"/>
    </source>
</evidence>
<reference evidence="9 10" key="1">
    <citation type="submission" date="2015-09" db="EMBL/GenBank/DDBJ databases">
        <title>Draft genome of the parasitic nematode Teladorsagia circumcincta isolate WARC Sus (inbred).</title>
        <authorList>
            <person name="Mitreva M."/>
        </authorList>
    </citation>
    <scope>NUCLEOTIDE SEQUENCE [LARGE SCALE GENOMIC DNA]</scope>
    <source>
        <strain evidence="9 10">S</strain>
    </source>
</reference>
<accession>A0A2G9UDU7</accession>
<keyword evidence="8" id="KW-0732">Signal</keyword>
<evidence type="ECO:0000256" key="8">
    <source>
        <dbReference type="SAM" id="SignalP"/>
    </source>
</evidence>
<dbReference type="InterPro" id="IPR002159">
    <property type="entry name" value="CD36_fam"/>
</dbReference>
<feature type="signal peptide" evidence="8">
    <location>
        <begin position="1"/>
        <end position="23"/>
    </location>
</feature>
<protein>
    <submittedName>
        <fullName evidence="9">Uncharacterized protein</fullName>
    </submittedName>
</protein>
<evidence type="ECO:0000256" key="2">
    <source>
        <dbReference type="ARBA" id="ARBA00010532"/>
    </source>
</evidence>
<dbReference type="EMBL" id="KZ347098">
    <property type="protein sequence ID" value="PIO68435.1"/>
    <property type="molecule type" value="Genomic_DNA"/>
</dbReference>
<evidence type="ECO:0000313" key="9">
    <source>
        <dbReference type="EMBL" id="PIO68435.1"/>
    </source>
</evidence>